<dbReference type="Proteomes" id="UP001219957">
    <property type="component" value="Chromosome"/>
</dbReference>
<protein>
    <submittedName>
        <fullName evidence="1">Uncharacterized protein</fullName>
    </submittedName>
</protein>
<name>A0ABY8B1D5_9BACL</name>
<dbReference type="SUPFAM" id="SSF50998">
    <property type="entry name" value="Quinoprotein alcohol dehydrogenase-like"/>
    <property type="match status" value="1"/>
</dbReference>
<accession>A0ABY8B1D5</accession>
<dbReference type="EMBL" id="CP109617">
    <property type="protein sequence ID" value="WED54991.1"/>
    <property type="molecule type" value="Genomic_DNA"/>
</dbReference>
<organism evidence="1 2">
    <name type="scientific">Exiguobacterium profundum</name>
    <dbReference type="NCBI Taxonomy" id="307643"/>
    <lineage>
        <taxon>Bacteria</taxon>
        <taxon>Bacillati</taxon>
        <taxon>Bacillota</taxon>
        <taxon>Bacilli</taxon>
        <taxon>Bacillales</taxon>
        <taxon>Bacillales Family XII. Incertae Sedis</taxon>
        <taxon>Exiguobacterium</taxon>
    </lineage>
</organism>
<keyword evidence="2" id="KW-1185">Reference proteome</keyword>
<evidence type="ECO:0000313" key="1">
    <source>
        <dbReference type="EMBL" id="WED54991.1"/>
    </source>
</evidence>
<gene>
    <name evidence="1" type="ORF">OE059_13310</name>
</gene>
<dbReference type="InterPro" id="IPR011047">
    <property type="entry name" value="Quinoprotein_ADH-like_sf"/>
</dbReference>
<sequence>MNKWLWSTLVVLILLIGPKMDAFAEGAAKADVLPTGSVVSNSEYVWRSGDPETIVHMRTGKVYTLPVRVSVEHNIVGLGDGRVILDAYGEVIIWDPITDAMTSFPNDSSSGLDYLHAVNQDLEMILWKGHTTYSVTSLTGEILGTFNTESIYESYDLLADGTVLVFANGEITKRAITGETLETLGTYTDKVRSAQYIEEANQLVVKMSTDSHLRIFDLTTKRWIEKEAESVTNLLWKDGIYYFTMRKVFDTYYVSYNVATGEWKESSVDDTFVNLRGDWYVLSHDVTAGYTPESFWKAPRQLLIDVPKTTTRYEVNQSYQVNGTAKLIDGTSIPVSGTELSATYRYSEKKPFVWEQGKLTMNTNGGYSFEFRWNGLERTEDFVASNYVPLTLDPPTGVLGPITGTTAPNTPVFVSVTKSTSQYTDSLDSLVNYQSKTVQSDEMGRFTWQPTRWFAPGSRVTVKIGSPSSVYADPIELVTVKESEDTLPNDITLVTNSVKSGVTLQTTPQATVDIVARSERGYEAWSEQVNEDGMLQIKSFSHMWFGVGTKIYYKLQDAPASQFRLAEVKATYDAPIFTWTRTPLMYDKSIDVTSSTNEAYEVYRNDILVTKTSSMPYTFDTPLREGDVIRVKRTYRDATYELTKTVRAFAPVLSVTDVMMTKTQATLTIKKTSVAPVRFYVNGVAVSPKRLSTTRYTIPAKPGDTIRVRASVGSKSREVTVELPKTSLSTLSINDEKSLWVGYVLPNSTVTLKSGTKTIASGTASSTGRVTLRFSRQPVGSVVTLTSQQGTYRHIQKKTVTVGPAPTLSSTIPSSASKTLRATSNVAYGTLTLMRGTTVLAEKEVKTTSTILSFSPQRKGMQLTLRLVTPKGRSVTKTFTVR</sequence>
<dbReference type="RefSeq" id="WP_275060123.1">
    <property type="nucleotide sequence ID" value="NZ_CP109617.1"/>
</dbReference>
<proteinExistence type="predicted"/>
<evidence type="ECO:0000313" key="2">
    <source>
        <dbReference type="Proteomes" id="UP001219957"/>
    </source>
</evidence>
<reference evidence="1 2" key="1">
    <citation type="submission" date="2022-10" db="EMBL/GenBank/DDBJ databases">
        <title>Complete genome sequence of Exiguobacterium profundum TSS-3 isolated from an extremely saline-alkaline spring located in Ixtapa, Chiapas-Mexico.</title>
        <authorList>
            <person name="Rincon-Rosales R."/>
            <person name="Rogel M.A."/>
            <person name="Rincon-Molina C.I."/>
            <person name="Guerrero G."/>
            <person name="Manzano-Gomez L.A."/>
            <person name="Lopez-Lopez A."/>
            <person name="Rincon Molina F.A."/>
            <person name="Martinez-Romero E."/>
        </authorList>
    </citation>
    <scope>NUCLEOTIDE SEQUENCE [LARGE SCALE GENOMIC DNA]</scope>
    <source>
        <strain evidence="1 2">TSS-3</strain>
    </source>
</reference>